<reference evidence="2 3" key="1">
    <citation type="journal article" date="2021" name="Sci. Rep.">
        <title>Phenotypic and genomic hallmarks of a novel, potentially pathogenic rapidly growing Mycobacterium species related to the Mycobacterium fortuitum complex.</title>
        <authorList>
            <person name="Gharbi R."/>
            <person name="Khanna V."/>
            <person name="Frigui W."/>
            <person name="Mhenni B."/>
            <person name="Brosch R."/>
            <person name="Mardassi H."/>
        </authorList>
    </citation>
    <scope>NUCLEOTIDE SEQUENCE [LARGE SCALE GENOMIC DNA]</scope>
    <source>
        <strain evidence="2 3">TNTM28</strain>
    </source>
</reference>
<keyword evidence="3" id="KW-1185">Reference proteome</keyword>
<accession>A0ABS6KSK8</accession>
<comment type="caution">
    <text evidence="2">The sequence shown here is derived from an EMBL/GenBank/DDBJ whole genome shotgun (WGS) entry which is preliminary data.</text>
</comment>
<feature type="domain" description="N-acetylmuramoyl-L-alanine amidase" evidence="1">
    <location>
        <begin position="30"/>
        <end position="173"/>
    </location>
</feature>
<protein>
    <submittedName>
        <fullName evidence="2">N-acetylmuramoyl-L-alanine amidase</fullName>
    </submittedName>
</protein>
<dbReference type="SMART" id="SM00644">
    <property type="entry name" value="Ami_2"/>
    <property type="match status" value="1"/>
</dbReference>
<evidence type="ECO:0000313" key="2">
    <source>
        <dbReference type="EMBL" id="MBU9766448.1"/>
    </source>
</evidence>
<dbReference type="InterPro" id="IPR002477">
    <property type="entry name" value="Peptidoglycan-bd-like"/>
</dbReference>
<name>A0ABS6KSK8_9MYCO</name>
<gene>
    <name evidence="2" type="ORF">FR943_21705</name>
</gene>
<dbReference type="InterPro" id="IPR051206">
    <property type="entry name" value="NAMLAA_amidase_2"/>
</dbReference>
<dbReference type="EMBL" id="VOMB01000023">
    <property type="protein sequence ID" value="MBU9766448.1"/>
    <property type="molecule type" value="Genomic_DNA"/>
</dbReference>
<proteinExistence type="predicted"/>
<dbReference type="Proteomes" id="UP000812982">
    <property type="component" value="Unassembled WGS sequence"/>
</dbReference>
<dbReference type="PANTHER" id="PTHR30417">
    <property type="entry name" value="N-ACETYLMURAMOYL-L-ALANINE AMIDASE AMID"/>
    <property type="match status" value="1"/>
</dbReference>
<evidence type="ECO:0000259" key="1">
    <source>
        <dbReference type="SMART" id="SM00644"/>
    </source>
</evidence>
<dbReference type="InterPro" id="IPR002502">
    <property type="entry name" value="Amidase_domain"/>
</dbReference>
<organism evidence="2 3">
    <name type="scientific">[Mycobacterium] fortunisiensis</name>
    <dbReference type="NCBI Taxonomy" id="2600579"/>
    <lineage>
        <taxon>Bacteria</taxon>
        <taxon>Bacillati</taxon>
        <taxon>Actinomycetota</taxon>
        <taxon>Actinomycetes</taxon>
        <taxon>Mycobacteriales</taxon>
        <taxon>Mycobacteriaceae</taxon>
        <taxon>Mycolicibacterium</taxon>
    </lineage>
</organism>
<dbReference type="Pfam" id="PF01471">
    <property type="entry name" value="PG_binding_1"/>
    <property type="match status" value="1"/>
</dbReference>
<dbReference type="CDD" id="cd06583">
    <property type="entry name" value="PGRP"/>
    <property type="match status" value="1"/>
</dbReference>
<dbReference type="PANTHER" id="PTHR30417:SF1">
    <property type="entry name" value="N-ACETYLMURAMOYL-L-ALANINE AMIDASE AMID"/>
    <property type="match status" value="1"/>
</dbReference>
<evidence type="ECO:0000313" key="3">
    <source>
        <dbReference type="Proteomes" id="UP000812982"/>
    </source>
</evidence>
<dbReference type="Pfam" id="PF01510">
    <property type="entry name" value="Amidase_2"/>
    <property type="match status" value="1"/>
</dbReference>
<dbReference type="RefSeq" id="WP_217160300.1">
    <property type="nucleotide sequence ID" value="NZ_VOMB01000023.1"/>
</dbReference>
<sequence length="295" mass="31716">MPQTTRWTGDPVWLADVLRAEGVDLVEYPGWRTRGHGDFKDIRGVMVHHTGSDTATAASIARGRPDLAGPLSQLHIARDGTVTVVALGVAWHAGVGMYPWLPTNMGNWHLIGIECANSGTSPTAPHRENWPDAQYFALVRCCAAINRRLGQSSARTIGHKEYAGRAQGKWDPGAIDMDILRADIAEQIGAIAKPAPTPRPPAPVGRYAEVLLFRPMEGPQVAVLQKRLKTAYASYAGDLTVDGVFGPRTEAAVREFQRRTPGLRVDGIVGPATAAAMRLPLEVSDGKTVGAQLLP</sequence>